<evidence type="ECO:0008006" key="3">
    <source>
        <dbReference type="Google" id="ProtNLM"/>
    </source>
</evidence>
<dbReference type="AlphaFoldDB" id="A0A371HW15"/>
<dbReference type="EMBL" id="QJKJ01001571">
    <property type="protein sequence ID" value="RDY06986.1"/>
    <property type="molecule type" value="Genomic_DNA"/>
</dbReference>
<accession>A0A371HW15</accession>
<name>A0A371HW15_MUCPR</name>
<feature type="non-terminal residue" evidence="1">
    <location>
        <position position="167"/>
    </location>
</feature>
<organism evidence="1 2">
    <name type="scientific">Mucuna pruriens</name>
    <name type="common">Velvet bean</name>
    <name type="synonym">Dolichos pruriens</name>
    <dbReference type="NCBI Taxonomy" id="157652"/>
    <lineage>
        <taxon>Eukaryota</taxon>
        <taxon>Viridiplantae</taxon>
        <taxon>Streptophyta</taxon>
        <taxon>Embryophyta</taxon>
        <taxon>Tracheophyta</taxon>
        <taxon>Spermatophyta</taxon>
        <taxon>Magnoliopsida</taxon>
        <taxon>eudicotyledons</taxon>
        <taxon>Gunneridae</taxon>
        <taxon>Pentapetalae</taxon>
        <taxon>rosids</taxon>
        <taxon>fabids</taxon>
        <taxon>Fabales</taxon>
        <taxon>Fabaceae</taxon>
        <taxon>Papilionoideae</taxon>
        <taxon>50 kb inversion clade</taxon>
        <taxon>NPAAA clade</taxon>
        <taxon>indigoferoid/millettioid clade</taxon>
        <taxon>Phaseoleae</taxon>
        <taxon>Mucuna</taxon>
    </lineage>
</organism>
<dbReference type="Proteomes" id="UP000257109">
    <property type="component" value="Unassembled WGS sequence"/>
</dbReference>
<comment type="caution">
    <text evidence="1">The sequence shown here is derived from an EMBL/GenBank/DDBJ whole genome shotgun (WGS) entry which is preliminary data.</text>
</comment>
<protein>
    <recommendedName>
        <fullName evidence="3">Retrotransposon gag domain-containing protein</fullName>
    </recommendedName>
</protein>
<dbReference type="OrthoDB" id="1749511at2759"/>
<proteinExistence type="predicted"/>
<gene>
    <name evidence="1" type="ORF">CR513_08956</name>
</gene>
<sequence>MIGLQFLHRVKSDEETFGHRQRFTIIFKNDDVLLNPKLRVRFNYNRGDVQSYLDDNVRRMGRTLPILRRAKDRNFQRLSGEDPHKYLKEFHAGCSTIRPHGIPENYIKIKEFSFFLDGATKDYLYLQLILVNTWGDMKRMFLEKRDLICVLEKVQQVVCNLSSLPNQ</sequence>
<evidence type="ECO:0000313" key="1">
    <source>
        <dbReference type="EMBL" id="RDY06986.1"/>
    </source>
</evidence>
<keyword evidence="2" id="KW-1185">Reference proteome</keyword>
<reference evidence="1" key="1">
    <citation type="submission" date="2018-05" db="EMBL/GenBank/DDBJ databases">
        <title>Draft genome of Mucuna pruriens seed.</title>
        <authorList>
            <person name="Nnadi N.E."/>
            <person name="Vos R."/>
            <person name="Hasami M.H."/>
            <person name="Devisetty U.K."/>
            <person name="Aguiy J.C."/>
        </authorList>
    </citation>
    <scope>NUCLEOTIDE SEQUENCE [LARGE SCALE GENOMIC DNA]</scope>
    <source>
        <strain evidence="1">JCA_2017</strain>
    </source>
</reference>
<evidence type="ECO:0000313" key="2">
    <source>
        <dbReference type="Proteomes" id="UP000257109"/>
    </source>
</evidence>